<accession>A0A3A9K0D0</accession>
<keyword evidence="2" id="KW-0812">Transmembrane</keyword>
<dbReference type="OrthoDB" id="9806267at2"/>
<dbReference type="EMBL" id="PDOE01000011">
    <property type="protein sequence ID" value="RKL65839.1"/>
    <property type="molecule type" value="Genomic_DNA"/>
</dbReference>
<evidence type="ECO:0000259" key="3">
    <source>
        <dbReference type="SMART" id="SM00646"/>
    </source>
</evidence>
<dbReference type="InterPro" id="IPR002508">
    <property type="entry name" value="MurNAc-LAA_cat"/>
</dbReference>
<dbReference type="Gene3D" id="3.40.630.40">
    <property type="entry name" value="Zn-dependent exopeptidases"/>
    <property type="match status" value="1"/>
</dbReference>
<reference evidence="4 5" key="1">
    <citation type="submission" date="2017-10" db="EMBL/GenBank/DDBJ databases">
        <title>Bacillus sp. nov., a halophilic bacterium isolated from a Keqin Lake.</title>
        <authorList>
            <person name="Wang H."/>
        </authorList>
    </citation>
    <scope>NUCLEOTIDE SEQUENCE [LARGE SCALE GENOMIC DNA]</scope>
    <source>
        <strain evidence="4 5">KCTC 13187</strain>
    </source>
</reference>
<dbReference type="Pfam" id="PF01520">
    <property type="entry name" value="Amidase_3"/>
    <property type="match status" value="1"/>
</dbReference>
<name>A0A3A9K0D0_9BACI</name>
<evidence type="ECO:0000256" key="1">
    <source>
        <dbReference type="ARBA" id="ARBA00022801"/>
    </source>
</evidence>
<keyword evidence="2" id="KW-0472">Membrane</keyword>
<dbReference type="GO" id="GO:0008745">
    <property type="term" value="F:N-acetylmuramoyl-L-alanine amidase activity"/>
    <property type="evidence" value="ECO:0007669"/>
    <property type="project" value="InterPro"/>
</dbReference>
<dbReference type="InterPro" id="IPR050695">
    <property type="entry name" value="N-acetylmuramoyl_amidase_3"/>
</dbReference>
<keyword evidence="2" id="KW-1133">Transmembrane helix</keyword>
<sequence>MKSKIGIILIAGIFAILLAIGPLFLKTEDSMSWSLPLSGKIIILDAGHGGIDGGATSASGLLEKDISLELVLKLRDYLQEAGAFVILTREEDRDLAQVDTAKVRSRKVEDLKERVRMINTSNADFYLSIHLNAIGASQWRGAQSFYNRAIENSDILAKHVQQEMVRNLENTTRKAKPIHNVYLLQHAEIPGTLVEIGFLSNPNEAEELSTEKYQQKVAASIYEGVLRYAGNERLPEGAEE</sequence>
<proteinExistence type="predicted"/>
<dbReference type="GO" id="GO:0009253">
    <property type="term" value="P:peptidoglycan catabolic process"/>
    <property type="evidence" value="ECO:0007669"/>
    <property type="project" value="InterPro"/>
</dbReference>
<comment type="caution">
    <text evidence="4">The sequence shown here is derived from an EMBL/GenBank/DDBJ whole genome shotgun (WGS) entry which is preliminary data.</text>
</comment>
<evidence type="ECO:0000256" key="2">
    <source>
        <dbReference type="SAM" id="Phobius"/>
    </source>
</evidence>
<dbReference type="NCBIfam" id="TIGR02883">
    <property type="entry name" value="spore_cwlD"/>
    <property type="match status" value="1"/>
</dbReference>
<dbReference type="SUPFAM" id="SSF53187">
    <property type="entry name" value="Zn-dependent exopeptidases"/>
    <property type="match status" value="1"/>
</dbReference>
<dbReference type="Proteomes" id="UP000281498">
    <property type="component" value="Unassembled WGS sequence"/>
</dbReference>
<dbReference type="GO" id="GO:0030288">
    <property type="term" value="C:outer membrane-bounded periplasmic space"/>
    <property type="evidence" value="ECO:0007669"/>
    <property type="project" value="TreeGrafter"/>
</dbReference>
<dbReference type="PANTHER" id="PTHR30404">
    <property type="entry name" value="N-ACETYLMURAMOYL-L-ALANINE AMIDASE"/>
    <property type="match status" value="1"/>
</dbReference>
<dbReference type="PANTHER" id="PTHR30404:SF0">
    <property type="entry name" value="N-ACETYLMURAMOYL-L-ALANINE AMIDASE AMIC"/>
    <property type="match status" value="1"/>
</dbReference>
<dbReference type="RefSeq" id="WP_110937898.1">
    <property type="nucleotide sequence ID" value="NZ_KZ614147.1"/>
</dbReference>
<dbReference type="SMART" id="SM00646">
    <property type="entry name" value="Ami_3"/>
    <property type="match status" value="1"/>
</dbReference>
<dbReference type="AlphaFoldDB" id="A0A3A9K0D0"/>
<keyword evidence="1" id="KW-0378">Hydrolase</keyword>
<dbReference type="InterPro" id="IPR014234">
    <property type="entry name" value="Spore_CwlD"/>
</dbReference>
<evidence type="ECO:0000313" key="5">
    <source>
        <dbReference type="Proteomes" id="UP000281498"/>
    </source>
</evidence>
<keyword evidence="5" id="KW-1185">Reference proteome</keyword>
<evidence type="ECO:0000313" key="4">
    <source>
        <dbReference type="EMBL" id="RKL65839.1"/>
    </source>
</evidence>
<dbReference type="CDD" id="cd02696">
    <property type="entry name" value="MurNAc-LAA"/>
    <property type="match status" value="1"/>
</dbReference>
<feature type="transmembrane region" description="Helical" evidence="2">
    <location>
        <begin position="6"/>
        <end position="25"/>
    </location>
</feature>
<protein>
    <submittedName>
        <fullName evidence="4">N-acetylmuramoyl-L-alanine amidase CwlD</fullName>
    </submittedName>
</protein>
<organism evidence="4 5">
    <name type="scientific">Salipaludibacillus neizhouensis</name>
    <dbReference type="NCBI Taxonomy" id="885475"/>
    <lineage>
        <taxon>Bacteria</taxon>
        <taxon>Bacillati</taxon>
        <taxon>Bacillota</taxon>
        <taxon>Bacilli</taxon>
        <taxon>Bacillales</taxon>
        <taxon>Bacillaceae</taxon>
    </lineage>
</organism>
<gene>
    <name evidence="4" type="primary">cwlD</name>
    <name evidence="4" type="ORF">CR203_18450</name>
</gene>
<feature type="domain" description="MurNAc-LAA" evidence="3">
    <location>
        <begin position="115"/>
        <end position="226"/>
    </location>
</feature>